<evidence type="ECO:0000256" key="2">
    <source>
        <dbReference type="ARBA" id="ARBA00022692"/>
    </source>
</evidence>
<keyword evidence="2" id="KW-0812">Transmembrane</keyword>
<dbReference type="SUPFAM" id="SSF56784">
    <property type="entry name" value="HAD-like"/>
    <property type="match status" value="1"/>
</dbReference>
<dbReference type="Gene3D" id="3.40.50.1000">
    <property type="entry name" value="HAD superfamily/HAD-like"/>
    <property type="match status" value="1"/>
</dbReference>
<dbReference type="PANTHER" id="PTHR43520:SF8">
    <property type="entry name" value="P-TYPE CU(+) TRANSPORTER"/>
    <property type="match status" value="1"/>
</dbReference>
<name>A0A176RY64_9GAMM</name>
<keyword evidence="7" id="KW-1185">Reference proteome</keyword>
<proteinExistence type="predicted"/>
<gene>
    <name evidence="6" type="ORF">THIOM_003543</name>
</gene>
<evidence type="ECO:0000256" key="5">
    <source>
        <dbReference type="ARBA" id="ARBA00023136"/>
    </source>
</evidence>
<protein>
    <submittedName>
        <fullName evidence="6">P-type ATPase</fullName>
    </submittedName>
</protein>
<evidence type="ECO:0000256" key="1">
    <source>
        <dbReference type="ARBA" id="ARBA00004370"/>
    </source>
</evidence>
<dbReference type="GO" id="GO:0016887">
    <property type="term" value="F:ATP hydrolysis activity"/>
    <property type="evidence" value="ECO:0007669"/>
    <property type="project" value="InterPro"/>
</dbReference>
<dbReference type="Pfam" id="PF00702">
    <property type="entry name" value="Hydrolase"/>
    <property type="match status" value="1"/>
</dbReference>
<accession>A0A176RY64</accession>
<evidence type="ECO:0000256" key="4">
    <source>
        <dbReference type="ARBA" id="ARBA00022989"/>
    </source>
</evidence>
<dbReference type="PROSITE" id="PS01229">
    <property type="entry name" value="COF_2"/>
    <property type="match status" value="1"/>
</dbReference>
<dbReference type="InterPro" id="IPR023214">
    <property type="entry name" value="HAD_sf"/>
</dbReference>
<comment type="caution">
    <text evidence="6">The sequence shown here is derived from an EMBL/GenBank/DDBJ whole genome shotgun (WGS) entry which is preliminary data.</text>
</comment>
<dbReference type="PRINTS" id="PR00119">
    <property type="entry name" value="CATATPASE"/>
</dbReference>
<dbReference type="GO" id="GO:0005524">
    <property type="term" value="F:ATP binding"/>
    <property type="evidence" value="ECO:0007669"/>
    <property type="project" value="InterPro"/>
</dbReference>
<keyword evidence="3" id="KW-1278">Translocase</keyword>
<dbReference type="InterPro" id="IPR036412">
    <property type="entry name" value="HAD-like_sf"/>
</dbReference>
<organism evidence="6 7">
    <name type="scientific">Candidatus Thiomargarita nelsonii</name>
    <dbReference type="NCBI Taxonomy" id="1003181"/>
    <lineage>
        <taxon>Bacteria</taxon>
        <taxon>Pseudomonadati</taxon>
        <taxon>Pseudomonadota</taxon>
        <taxon>Gammaproteobacteria</taxon>
        <taxon>Thiotrichales</taxon>
        <taxon>Thiotrichaceae</taxon>
        <taxon>Thiomargarita</taxon>
    </lineage>
</organism>
<dbReference type="Gene3D" id="3.40.1110.10">
    <property type="entry name" value="Calcium-transporting ATPase, cytoplasmic domain N"/>
    <property type="match status" value="1"/>
</dbReference>
<sequence length="192" mass="21097">VWIKGKRIRVGSSRFITQEGVTIPPEIETLQATCQAQGFALVLVAIDEQVVGALELHATIRPEAKRVIQALRKRHLSLAIISGDQEEPTQKLASELGIESYFANTLPENKALLIKQLQEKGRVVCFIGDGINDAIALKQADVSISLRGATTIATDTAQVVLMDQSLNRLDYLLELAHQFDHTLRTGFLTTIV</sequence>
<evidence type="ECO:0000313" key="7">
    <source>
        <dbReference type="Proteomes" id="UP000076962"/>
    </source>
</evidence>
<dbReference type="Proteomes" id="UP000076962">
    <property type="component" value="Unassembled WGS sequence"/>
</dbReference>
<keyword evidence="5" id="KW-0472">Membrane</keyword>
<dbReference type="AlphaFoldDB" id="A0A176RY64"/>
<evidence type="ECO:0000313" key="6">
    <source>
        <dbReference type="EMBL" id="OAD20732.1"/>
    </source>
</evidence>
<comment type="subcellular location">
    <subcellularLocation>
        <location evidence="1">Membrane</location>
    </subcellularLocation>
</comment>
<dbReference type="PRINTS" id="PR00120">
    <property type="entry name" value="HATPASE"/>
</dbReference>
<dbReference type="GO" id="GO:0016020">
    <property type="term" value="C:membrane"/>
    <property type="evidence" value="ECO:0007669"/>
    <property type="project" value="UniProtKB-SubCell"/>
</dbReference>
<dbReference type="EMBL" id="LUTY01002147">
    <property type="protein sequence ID" value="OAD20732.1"/>
    <property type="molecule type" value="Genomic_DNA"/>
</dbReference>
<dbReference type="NCBIfam" id="TIGR01494">
    <property type="entry name" value="ATPase_P-type"/>
    <property type="match status" value="1"/>
</dbReference>
<reference evidence="6 7" key="1">
    <citation type="submission" date="2016-05" db="EMBL/GenBank/DDBJ databases">
        <title>Single-cell genome of chain-forming Candidatus Thiomargarita nelsonii and comparison to other large sulfur-oxidizing bacteria.</title>
        <authorList>
            <person name="Winkel M."/>
            <person name="Salman V."/>
            <person name="Woyke T."/>
            <person name="Schulz-Vogt H."/>
            <person name="Richter M."/>
            <person name="Flood B."/>
            <person name="Bailey J."/>
            <person name="Amann R."/>
            <person name="Mussmann M."/>
        </authorList>
    </citation>
    <scope>NUCLEOTIDE SEQUENCE [LARGE SCALE GENOMIC DNA]</scope>
    <source>
        <strain evidence="6 7">THI036</strain>
    </source>
</reference>
<dbReference type="GO" id="GO:0043682">
    <property type="term" value="F:P-type divalent copper transporter activity"/>
    <property type="evidence" value="ECO:0007669"/>
    <property type="project" value="TreeGrafter"/>
</dbReference>
<dbReference type="InterPro" id="IPR001757">
    <property type="entry name" value="P_typ_ATPase"/>
</dbReference>
<keyword evidence="4" id="KW-1133">Transmembrane helix</keyword>
<feature type="non-terminal residue" evidence="6">
    <location>
        <position position="1"/>
    </location>
</feature>
<dbReference type="GO" id="GO:0055070">
    <property type="term" value="P:copper ion homeostasis"/>
    <property type="evidence" value="ECO:0007669"/>
    <property type="project" value="TreeGrafter"/>
</dbReference>
<dbReference type="InterPro" id="IPR023299">
    <property type="entry name" value="ATPase_P-typ_cyto_dom_N"/>
</dbReference>
<feature type="non-terminal residue" evidence="6">
    <location>
        <position position="192"/>
    </location>
</feature>
<dbReference type="GO" id="GO:0005507">
    <property type="term" value="F:copper ion binding"/>
    <property type="evidence" value="ECO:0007669"/>
    <property type="project" value="TreeGrafter"/>
</dbReference>
<dbReference type="PANTHER" id="PTHR43520">
    <property type="entry name" value="ATP7, ISOFORM B"/>
    <property type="match status" value="1"/>
</dbReference>
<evidence type="ECO:0000256" key="3">
    <source>
        <dbReference type="ARBA" id="ARBA00022967"/>
    </source>
</evidence>